<proteinExistence type="predicted"/>
<accession>A0A444Z9N3</accession>
<dbReference type="InterPro" id="IPR002100">
    <property type="entry name" value="TF_MADSbox"/>
</dbReference>
<dbReference type="GO" id="GO:0045944">
    <property type="term" value="P:positive regulation of transcription by RNA polymerase II"/>
    <property type="evidence" value="ECO:0007669"/>
    <property type="project" value="InterPro"/>
</dbReference>
<sequence length="176" mass="20247">MDNKHPNLFCVPQERRVSFAELTRQHEMAAIQANNNNDDEIPKEGVIAELARQHEMAVIQANNNNDDKIPKIKRRIKLQLIDDMSSMKATFKKRCAGLLKKLEQIAILCDIQACIAIFGDKSPTVWPSVEEAKVIVEKFEETPEPERDDELDRFLTYVDDKLKVVNLKQHNKNLPL</sequence>
<dbReference type="CDD" id="cd00266">
    <property type="entry name" value="MADS_SRF_like"/>
    <property type="match status" value="1"/>
</dbReference>
<reference evidence="7 8" key="1">
    <citation type="submission" date="2019-01" db="EMBL/GenBank/DDBJ databases">
        <title>Sequencing of cultivated peanut Arachis hypogaea provides insights into genome evolution and oil improvement.</title>
        <authorList>
            <person name="Chen X."/>
        </authorList>
    </citation>
    <scope>NUCLEOTIDE SEQUENCE [LARGE SCALE GENOMIC DNA]</scope>
    <source>
        <strain evidence="8">cv. Fuhuasheng</strain>
        <tissue evidence="7">Leaves</tissue>
    </source>
</reference>
<feature type="domain" description="MADS-box" evidence="6">
    <location>
        <begin position="71"/>
        <end position="122"/>
    </location>
</feature>
<keyword evidence="8" id="KW-1185">Reference proteome</keyword>
<gene>
    <name evidence="7" type="ORF">Ahy_B05g079305</name>
</gene>
<dbReference type="Proteomes" id="UP000289738">
    <property type="component" value="Chromosome B05"/>
</dbReference>
<dbReference type="Pfam" id="PF00319">
    <property type="entry name" value="SRF-TF"/>
    <property type="match status" value="1"/>
</dbReference>
<keyword evidence="3" id="KW-0238">DNA-binding</keyword>
<dbReference type="SMART" id="SM00432">
    <property type="entry name" value="MADS"/>
    <property type="match status" value="1"/>
</dbReference>
<evidence type="ECO:0000256" key="3">
    <source>
        <dbReference type="ARBA" id="ARBA00023125"/>
    </source>
</evidence>
<organism evidence="7 8">
    <name type="scientific">Arachis hypogaea</name>
    <name type="common">Peanut</name>
    <dbReference type="NCBI Taxonomy" id="3818"/>
    <lineage>
        <taxon>Eukaryota</taxon>
        <taxon>Viridiplantae</taxon>
        <taxon>Streptophyta</taxon>
        <taxon>Embryophyta</taxon>
        <taxon>Tracheophyta</taxon>
        <taxon>Spermatophyta</taxon>
        <taxon>Magnoliopsida</taxon>
        <taxon>eudicotyledons</taxon>
        <taxon>Gunneridae</taxon>
        <taxon>Pentapetalae</taxon>
        <taxon>rosids</taxon>
        <taxon>fabids</taxon>
        <taxon>Fabales</taxon>
        <taxon>Fabaceae</taxon>
        <taxon>Papilionoideae</taxon>
        <taxon>50 kb inversion clade</taxon>
        <taxon>dalbergioids sensu lato</taxon>
        <taxon>Dalbergieae</taxon>
        <taxon>Pterocarpus clade</taxon>
        <taxon>Arachis</taxon>
    </lineage>
</organism>
<keyword evidence="2" id="KW-0805">Transcription regulation</keyword>
<evidence type="ECO:0000256" key="4">
    <source>
        <dbReference type="ARBA" id="ARBA00023163"/>
    </source>
</evidence>
<evidence type="ECO:0000313" key="8">
    <source>
        <dbReference type="Proteomes" id="UP000289738"/>
    </source>
</evidence>
<dbReference type="GO" id="GO:0000987">
    <property type="term" value="F:cis-regulatory region sequence-specific DNA binding"/>
    <property type="evidence" value="ECO:0007669"/>
    <property type="project" value="InterPro"/>
</dbReference>
<keyword evidence="4" id="KW-0804">Transcription</keyword>
<protein>
    <recommendedName>
        <fullName evidence="6">MADS-box domain-containing protein</fullName>
    </recommendedName>
</protein>
<dbReference type="PROSITE" id="PS50066">
    <property type="entry name" value="MADS_BOX_2"/>
    <property type="match status" value="1"/>
</dbReference>
<dbReference type="PRINTS" id="PR00404">
    <property type="entry name" value="MADSDOMAIN"/>
</dbReference>
<comment type="caution">
    <text evidence="7">The sequence shown here is derived from an EMBL/GenBank/DDBJ whole genome shotgun (WGS) entry which is preliminary data.</text>
</comment>
<name>A0A444Z9N3_ARAHY</name>
<evidence type="ECO:0000256" key="1">
    <source>
        <dbReference type="ARBA" id="ARBA00004123"/>
    </source>
</evidence>
<dbReference type="EMBL" id="SDMP01000015">
    <property type="protein sequence ID" value="RYR10828.1"/>
    <property type="molecule type" value="Genomic_DNA"/>
</dbReference>
<dbReference type="GO" id="GO:0005634">
    <property type="term" value="C:nucleus"/>
    <property type="evidence" value="ECO:0007669"/>
    <property type="project" value="UniProtKB-SubCell"/>
</dbReference>
<dbReference type="GO" id="GO:0000981">
    <property type="term" value="F:DNA-binding transcription factor activity, RNA polymerase II-specific"/>
    <property type="evidence" value="ECO:0007669"/>
    <property type="project" value="InterPro"/>
</dbReference>
<dbReference type="InterPro" id="IPR033897">
    <property type="entry name" value="SRF-like_MADS-box"/>
</dbReference>
<evidence type="ECO:0000256" key="5">
    <source>
        <dbReference type="ARBA" id="ARBA00023242"/>
    </source>
</evidence>
<evidence type="ECO:0000313" key="7">
    <source>
        <dbReference type="EMBL" id="RYR10828.1"/>
    </source>
</evidence>
<evidence type="ECO:0000256" key="2">
    <source>
        <dbReference type="ARBA" id="ARBA00023015"/>
    </source>
</evidence>
<dbReference type="GO" id="GO:0046983">
    <property type="term" value="F:protein dimerization activity"/>
    <property type="evidence" value="ECO:0007669"/>
    <property type="project" value="InterPro"/>
</dbReference>
<dbReference type="SUPFAM" id="SSF55455">
    <property type="entry name" value="SRF-like"/>
    <property type="match status" value="1"/>
</dbReference>
<comment type="subcellular location">
    <subcellularLocation>
        <location evidence="1">Nucleus</location>
    </subcellularLocation>
</comment>
<dbReference type="STRING" id="3818.A0A444Z9N3"/>
<dbReference type="Gene3D" id="3.40.1810.10">
    <property type="entry name" value="Transcription factor, MADS-box"/>
    <property type="match status" value="1"/>
</dbReference>
<keyword evidence="5" id="KW-0539">Nucleus</keyword>
<dbReference type="AlphaFoldDB" id="A0A444Z9N3"/>
<evidence type="ECO:0000259" key="6">
    <source>
        <dbReference type="PROSITE" id="PS50066"/>
    </source>
</evidence>
<dbReference type="InterPro" id="IPR036879">
    <property type="entry name" value="TF_MADSbox_sf"/>
</dbReference>